<dbReference type="InParanoid" id="A0A2K1ITI6"/>
<reference evidence="1 3" key="1">
    <citation type="journal article" date="2008" name="Science">
        <title>The Physcomitrella genome reveals evolutionary insights into the conquest of land by plants.</title>
        <authorList>
            <person name="Rensing S."/>
            <person name="Lang D."/>
            <person name="Zimmer A."/>
            <person name="Terry A."/>
            <person name="Salamov A."/>
            <person name="Shapiro H."/>
            <person name="Nishiyama T."/>
            <person name="Perroud P.-F."/>
            <person name="Lindquist E."/>
            <person name="Kamisugi Y."/>
            <person name="Tanahashi T."/>
            <person name="Sakakibara K."/>
            <person name="Fujita T."/>
            <person name="Oishi K."/>
            <person name="Shin-I T."/>
            <person name="Kuroki Y."/>
            <person name="Toyoda A."/>
            <person name="Suzuki Y."/>
            <person name="Hashimoto A."/>
            <person name="Yamaguchi K."/>
            <person name="Sugano A."/>
            <person name="Kohara Y."/>
            <person name="Fujiyama A."/>
            <person name="Anterola A."/>
            <person name="Aoki S."/>
            <person name="Ashton N."/>
            <person name="Barbazuk W.B."/>
            <person name="Barker E."/>
            <person name="Bennetzen J."/>
            <person name="Bezanilla M."/>
            <person name="Blankenship R."/>
            <person name="Cho S.H."/>
            <person name="Dutcher S."/>
            <person name="Estelle M."/>
            <person name="Fawcett J.A."/>
            <person name="Gundlach H."/>
            <person name="Hanada K."/>
            <person name="Heyl A."/>
            <person name="Hicks K.A."/>
            <person name="Hugh J."/>
            <person name="Lohr M."/>
            <person name="Mayer K."/>
            <person name="Melkozernov A."/>
            <person name="Murata T."/>
            <person name="Nelson D."/>
            <person name="Pils B."/>
            <person name="Prigge M."/>
            <person name="Reiss B."/>
            <person name="Renner T."/>
            <person name="Rombauts S."/>
            <person name="Rushton P."/>
            <person name="Sanderfoot A."/>
            <person name="Schween G."/>
            <person name="Shiu S.-H."/>
            <person name="Stueber K."/>
            <person name="Theodoulou F.L."/>
            <person name="Tu H."/>
            <person name="Van de Peer Y."/>
            <person name="Verrier P.J."/>
            <person name="Waters E."/>
            <person name="Wood A."/>
            <person name="Yang L."/>
            <person name="Cove D."/>
            <person name="Cuming A."/>
            <person name="Hasebe M."/>
            <person name="Lucas S."/>
            <person name="Mishler D.B."/>
            <person name="Reski R."/>
            <person name="Grigoriev I."/>
            <person name="Quatrano R.S."/>
            <person name="Boore J.L."/>
        </authorList>
    </citation>
    <scope>NUCLEOTIDE SEQUENCE [LARGE SCALE GENOMIC DNA]</scope>
    <source>
        <strain evidence="2 3">cv. Gransden 2004</strain>
    </source>
</reference>
<dbReference type="EMBL" id="ABEU02000020">
    <property type="protein sequence ID" value="PNR32593.1"/>
    <property type="molecule type" value="Genomic_DNA"/>
</dbReference>
<accession>A0A2K1ITI6</accession>
<dbReference type="Gramene" id="Pp3c20_1262V3.1">
    <property type="protein sequence ID" value="PAC:32945341.CDS.1"/>
    <property type="gene ID" value="Pp3c20_1262"/>
</dbReference>
<reference evidence="1 3" key="2">
    <citation type="journal article" date="2018" name="Plant J.">
        <title>The Physcomitrella patens chromosome-scale assembly reveals moss genome structure and evolution.</title>
        <authorList>
            <person name="Lang D."/>
            <person name="Ullrich K.K."/>
            <person name="Murat F."/>
            <person name="Fuchs J."/>
            <person name="Jenkins J."/>
            <person name="Haas F.B."/>
            <person name="Piednoel M."/>
            <person name="Gundlach H."/>
            <person name="Van Bel M."/>
            <person name="Meyberg R."/>
            <person name="Vives C."/>
            <person name="Morata J."/>
            <person name="Symeonidi A."/>
            <person name="Hiss M."/>
            <person name="Muchero W."/>
            <person name="Kamisugi Y."/>
            <person name="Saleh O."/>
            <person name="Blanc G."/>
            <person name="Decker E.L."/>
            <person name="van Gessel N."/>
            <person name="Grimwood J."/>
            <person name="Hayes R.D."/>
            <person name="Graham S.W."/>
            <person name="Gunter L.E."/>
            <person name="McDaniel S.F."/>
            <person name="Hoernstein S.N.W."/>
            <person name="Larsson A."/>
            <person name="Li F.W."/>
            <person name="Perroud P.F."/>
            <person name="Phillips J."/>
            <person name="Ranjan P."/>
            <person name="Rokshar D.S."/>
            <person name="Rothfels C.J."/>
            <person name="Schneider L."/>
            <person name="Shu S."/>
            <person name="Stevenson D.W."/>
            <person name="Thummler F."/>
            <person name="Tillich M."/>
            <person name="Villarreal Aguilar J.C."/>
            <person name="Widiez T."/>
            <person name="Wong G.K."/>
            <person name="Wymore A."/>
            <person name="Zhang Y."/>
            <person name="Zimmer A.D."/>
            <person name="Quatrano R.S."/>
            <person name="Mayer K.F.X."/>
            <person name="Goodstein D."/>
            <person name="Casacuberta J.M."/>
            <person name="Vandepoele K."/>
            <person name="Reski R."/>
            <person name="Cuming A.C."/>
            <person name="Tuskan G.A."/>
            <person name="Maumus F."/>
            <person name="Salse J."/>
            <person name="Schmutz J."/>
            <person name="Rensing S.A."/>
        </authorList>
    </citation>
    <scope>NUCLEOTIDE SEQUENCE [LARGE SCALE GENOMIC DNA]</scope>
    <source>
        <strain evidence="2 3">cv. Gransden 2004</strain>
    </source>
</reference>
<keyword evidence="3" id="KW-1185">Reference proteome</keyword>
<evidence type="ECO:0000313" key="1">
    <source>
        <dbReference type="EMBL" id="PNR32593.1"/>
    </source>
</evidence>
<proteinExistence type="predicted"/>
<reference evidence="2" key="3">
    <citation type="submission" date="2020-12" db="UniProtKB">
        <authorList>
            <consortium name="EnsemblPlants"/>
        </authorList>
    </citation>
    <scope>IDENTIFICATION</scope>
</reference>
<evidence type="ECO:0000313" key="2">
    <source>
        <dbReference type="EnsemblPlants" id="PAC:32945341.CDS.1"/>
    </source>
</evidence>
<sequence>MSIRNMAVNQNTTNSEWLLSSDFNLTLSTRSPNTVPKCFTTFREMIVAVMYRGDLILTQEVTVRFSLKPREKKVFSMVVKGEQASLRQQIGPVLRQSYGATPEKSLWSFTLTLGS</sequence>
<protein>
    <submittedName>
        <fullName evidence="1 2">Uncharacterized protein</fullName>
    </submittedName>
</protein>
<evidence type="ECO:0000313" key="3">
    <source>
        <dbReference type="Proteomes" id="UP000006727"/>
    </source>
</evidence>
<name>A0A2K1ITI6_PHYPA</name>
<dbReference type="Proteomes" id="UP000006727">
    <property type="component" value="Chromosome 20"/>
</dbReference>
<organism evidence="1">
    <name type="scientific">Physcomitrium patens</name>
    <name type="common">Spreading-leaved earth moss</name>
    <name type="synonym">Physcomitrella patens</name>
    <dbReference type="NCBI Taxonomy" id="3218"/>
    <lineage>
        <taxon>Eukaryota</taxon>
        <taxon>Viridiplantae</taxon>
        <taxon>Streptophyta</taxon>
        <taxon>Embryophyta</taxon>
        <taxon>Bryophyta</taxon>
        <taxon>Bryophytina</taxon>
        <taxon>Bryopsida</taxon>
        <taxon>Funariidae</taxon>
        <taxon>Funariales</taxon>
        <taxon>Funariaceae</taxon>
        <taxon>Physcomitrium</taxon>
    </lineage>
</organism>
<dbReference type="AlphaFoldDB" id="A0A2K1ITI6"/>
<dbReference type="EnsemblPlants" id="Pp3c20_1262V3.1">
    <property type="protein sequence ID" value="PAC:32945341.CDS.1"/>
    <property type="gene ID" value="Pp3c20_1262"/>
</dbReference>
<gene>
    <name evidence="1" type="ORF">PHYPA_024535</name>
</gene>